<dbReference type="CDD" id="cd02947">
    <property type="entry name" value="TRX_family"/>
    <property type="match status" value="1"/>
</dbReference>
<evidence type="ECO:0000313" key="7">
    <source>
        <dbReference type="EMBL" id="KRG71723.1"/>
    </source>
</evidence>
<dbReference type="RefSeq" id="WP_170185836.1">
    <property type="nucleotide sequence ID" value="NZ_LDJL01000002.1"/>
</dbReference>
<sequence length="138" mass="15125">MKKFAVAALLALLAAAPAAFAADAFQPYTQAKFDALQSQGKTVLVDVYAPWCPTCRAQSPILEKLLKEKPLQQIVALRLDWDDQREQARAMGAPRQSTLFVYRNGSKLGTSVAETNEARLREFLTSSAGKSAANRDPR</sequence>
<dbReference type="InterPro" id="IPR036249">
    <property type="entry name" value="Thioredoxin-like_sf"/>
</dbReference>
<evidence type="ECO:0000259" key="6">
    <source>
        <dbReference type="PROSITE" id="PS51352"/>
    </source>
</evidence>
<dbReference type="GO" id="GO:0005737">
    <property type="term" value="C:cytoplasm"/>
    <property type="evidence" value="ECO:0007669"/>
    <property type="project" value="TreeGrafter"/>
</dbReference>
<gene>
    <name evidence="7" type="ORF">ABB29_02065</name>
</gene>
<dbReference type="PANTHER" id="PTHR45663">
    <property type="entry name" value="GEO12009P1"/>
    <property type="match status" value="1"/>
</dbReference>
<dbReference type="Proteomes" id="UP000052052">
    <property type="component" value="Unassembled WGS sequence"/>
</dbReference>
<feature type="signal peptide" evidence="5">
    <location>
        <begin position="1"/>
        <end position="21"/>
    </location>
</feature>
<evidence type="ECO:0000256" key="3">
    <source>
        <dbReference type="ARBA" id="ARBA00023157"/>
    </source>
</evidence>
<evidence type="ECO:0000313" key="8">
    <source>
        <dbReference type="Proteomes" id="UP000052052"/>
    </source>
</evidence>
<keyword evidence="5" id="KW-0732">Signal</keyword>
<dbReference type="PANTHER" id="PTHR45663:SF11">
    <property type="entry name" value="GEO12009P1"/>
    <property type="match status" value="1"/>
</dbReference>
<dbReference type="GO" id="GO:0015035">
    <property type="term" value="F:protein-disulfide reductase activity"/>
    <property type="evidence" value="ECO:0007669"/>
    <property type="project" value="TreeGrafter"/>
</dbReference>
<dbReference type="SUPFAM" id="SSF52833">
    <property type="entry name" value="Thioredoxin-like"/>
    <property type="match status" value="1"/>
</dbReference>
<keyword evidence="8" id="KW-1185">Reference proteome</keyword>
<keyword evidence="1" id="KW-0813">Transport</keyword>
<dbReference type="EMBL" id="LDJL01000002">
    <property type="protein sequence ID" value="KRG71723.1"/>
    <property type="molecule type" value="Genomic_DNA"/>
</dbReference>
<feature type="chain" id="PRO_5006394414" description="Thioredoxin domain-containing protein" evidence="5">
    <location>
        <begin position="22"/>
        <end position="138"/>
    </location>
</feature>
<name>A0A0R0CQI3_9GAMM</name>
<dbReference type="AlphaFoldDB" id="A0A0R0CQI3"/>
<dbReference type="PATRIC" id="fig|344882.3.peg.1617"/>
<dbReference type="STRING" id="344882.ABB29_02065"/>
<protein>
    <recommendedName>
        <fullName evidence="6">Thioredoxin domain-containing protein</fullName>
    </recommendedName>
</protein>
<accession>A0A0R0CQI3</accession>
<evidence type="ECO:0000256" key="4">
    <source>
        <dbReference type="ARBA" id="ARBA00023284"/>
    </source>
</evidence>
<dbReference type="PROSITE" id="PS51352">
    <property type="entry name" value="THIOREDOXIN_2"/>
    <property type="match status" value="1"/>
</dbReference>
<dbReference type="Pfam" id="PF00085">
    <property type="entry name" value="Thioredoxin"/>
    <property type="match status" value="1"/>
</dbReference>
<keyword evidence="2" id="KW-0249">Electron transport</keyword>
<keyword evidence="4" id="KW-0676">Redox-active center</keyword>
<dbReference type="InterPro" id="IPR017937">
    <property type="entry name" value="Thioredoxin_CS"/>
</dbReference>
<dbReference type="Gene3D" id="3.40.30.10">
    <property type="entry name" value="Glutaredoxin"/>
    <property type="match status" value="1"/>
</dbReference>
<keyword evidence="3" id="KW-1015">Disulfide bond</keyword>
<evidence type="ECO:0000256" key="5">
    <source>
        <dbReference type="SAM" id="SignalP"/>
    </source>
</evidence>
<organism evidence="7 8">
    <name type="scientific">Pseudoxanthomonas dokdonensis</name>
    <dbReference type="NCBI Taxonomy" id="344882"/>
    <lineage>
        <taxon>Bacteria</taxon>
        <taxon>Pseudomonadati</taxon>
        <taxon>Pseudomonadota</taxon>
        <taxon>Gammaproteobacteria</taxon>
        <taxon>Lysobacterales</taxon>
        <taxon>Lysobacteraceae</taxon>
        <taxon>Pseudoxanthomonas</taxon>
    </lineage>
</organism>
<proteinExistence type="predicted"/>
<evidence type="ECO:0000256" key="2">
    <source>
        <dbReference type="ARBA" id="ARBA00022982"/>
    </source>
</evidence>
<evidence type="ECO:0000256" key="1">
    <source>
        <dbReference type="ARBA" id="ARBA00022448"/>
    </source>
</evidence>
<dbReference type="InterPro" id="IPR013766">
    <property type="entry name" value="Thioredoxin_domain"/>
</dbReference>
<feature type="domain" description="Thioredoxin" evidence="6">
    <location>
        <begin position="10"/>
        <end position="129"/>
    </location>
</feature>
<dbReference type="PROSITE" id="PS00194">
    <property type="entry name" value="THIOREDOXIN_1"/>
    <property type="match status" value="1"/>
</dbReference>
<reference evidence="7 8" key="1">
    <citation type="submission" date="2015-05" db="EMBL/GenBank/DDBJ databases">
        <title>Genome sequencing and analysis of members of genus Stenotrophomonas.</title>
        <authorList>
            <person name="Patil P.P."/>
            <person name="Midha S."/>
            <person name="Patil P.B."/>
        </authorList>
    </citation>
    <scope>NUCLEOTIDE SEQUENCE [LARGE SCALE GENOMIC DNA]</scope>
    <source>
        <strain evidence="7 8">DSM 21858</strain>
    </source>
</reference>
<comment type="caution">
    <text evidence="7">The sequence shown here is derived from an EMBL/GenBank/DDBJ whole genome shotgun (WGS) entry which is preliminary data.</text>
</comment>